<dbReference type="GO" id="GO:0019028">
    <property type="term" value="C:viral capsid"/>
    <property type="evidence" value="ECO:0007669"/>
    <property type="project" value="UniProtKB-KW"/>
</dbReference>
<name>A0A5B7LEN8_9SECO</name>
<evidence type="ECO:0000256" key="15">
    <source>
        <dbReference type="ARBA" id="ARBA00022953"/>
    </source>
</evidence>
<keyword evidence="7 18" id="KW-0812">Transmembrane</keyword>
<evidence type="ECO:0000259" key="21">
    <source>
        <dbReference type="PROSITE" id="PS51874"/>
    </source>
</evidence>
<dbReference type="InterPro" id="IPR000605">
    <property type="entry name" value="Helicase_SF3_ssDNA/RNA_vir"/>
</dbReference>
<dbReference type="InterPro" id="IPR001205">
    <property type="entry name" value="RNA-dir_pol_C"/>
</dbReference>
<feature type="region of interest" description="Disordered" evidence="17">
    <location>
        <begin position="1356"/>
        <end position="1375"/>
    </location>
</feature>
<evidence type="ECO:0000256" key="10">
    <source>
        <dbReference type="ARBA" id="ARBA00022801"/>
    </source>
</evidence>
<dbReference type="SUPFAM" id="SSF88633">
    <property type="entry name" value="Positive stranded ssRNA viruses"/>
    <property type="match status" value="2"/>
</dbReference>
<keyword evidence="12" id="KW-0788">Thiol protease</keyword>
<dbReference type="SUPFAM" id="SSF56672">
    <property type="entry name" value="DNA/RNA polymerases"/>
    <property type="match status" value="1"/>
</dbReference>
<dbReference type="InterPro" id="IPR044067">
    <property type="entry name" value="PCV_3C_PRO"/>
</dbReference>
<dbReference type="InterPro" id="IPR033703">
    <property type="entry name" value="Rhv-like"/>
</dbReference>
<dbReference type="EMBL" id="MH713426">
    <property type="protein sequence ID" value="QAT96400.1"/>
    <property type="molecule type" value="Genomic_RNA"/>
</dbReference>
<keyword evidence="5" id="KW-0645">Protease</keyword>
<dbReference type="PROSITE" id="PS51218">
    <property type="entry name" value="SF3_HELICASE_2"/>
    <property type="match status" value="1"/>
</dbReference>
<keyword evidence="14" id="KW-0946">Virion</keyword>
<dbReference type="Gene3D" id="1.20.960.20">
    <property type="match status" value="1"/>
</dbReference>
<dbReference type="SUPFAM" id="SSF52540">
    <property type="entry name" value="P-loop containing nucleoside triphosphate hydrolases"/>
    <property type="match status" value="1"/>
</dbReference>
<dbReference type="InterPro" id="IPR024379">
    <property type="entry name" value="Waikavirus_capsid-1"/>
</dbReference>
<keyword evidence="3" id="KW-0696">RNA-directed RNA polymerase</keyword>
<dbReference type="InterPro" id="IPR029053">
    <property type="entry name" value="Viral_coat"/>
</dbReference>
<dbReference type="InterPro" id="IPR027417">
    <property type="entry name" value="P-loop_NTPase"/>
</dbReference>
<dbReference type="PROSITE" id="PS50507">
    <property type="entry name" value="RDRP_SSRNA_POS"/>
    <property type="match status" value="1"/>
</dbReference>
<keyword evidence="18" id="KW-0472">Membrane</keyword>
<feature type="transmembrane region" description="Helical" evidence="18">
    <location>
        <begin position="1504"/>
        <end position="1523"/>
    </location>
</feature>
<dbReference type="InterPro" id="IPR043504">
    <property type="entry name" value="Peptidase_S1_PA_chymotrypsin"/>
</dbReference>
<evidence type="ECO:0000256" key="6">
    <source>
        <dbReference type="ARBA" id="ARBA00022679"/>
    </source>
</evidence>
<dbReference type="Gene3D" id="3.30.70.270">
    <property type="match status" value="1"/>
</dbReference>
<gene>
    <name evidence="22" type="ORF">MCDVgp1</name>
</gene>
<dbReference type="GO" id="GO:0006508">
    <property type="term" value="P:proteolysis"/>
    <property type="evidence" value="ECO:0007669"/>
    <property type="project" value="UniProtKB-KW"/>
</dbReference>
<evidence type="ECO:0000313" key="22">
    <source>
        <dbReference type="EMBL" id="QAT96400.1"/>
    </source>
</evidence>
<dbReference type="Pfam" id="PF00680">
    <property type="entry name" value="RdRP_1"/>
    <property type="match status" value="1"/>
</dbReference>
<dbReference type="Pfam" id="PF12264">
    <property type="entry name" value="Waikav_capsid_1"/>
    <property type="match status" value="1"/>
</dbReference>
<keyword evidence="13" id="KW-0067">ATP-binding</keyword>
<dbReference type="GO" id="GO:0006351">
    <property type="term" value="P:DNA-templated transcription"/>
    <property type="evidence" value="ECO:0007669"/>
    <property type="project" value="InterPro"/>
</dbReference>
<evidence type="ECO:0000256" key="14">
    <source>
        <dbReference type="ARBA" id="ARBA00022844"/>
    </source>
</evidence>
<evidence type="ECO:0000256" key="16">
    <source>
        <dbReference type="ARBA" id="ARBA00022989"/>
    </source>
</evidence>
<keyword evidence="9" id="KW-0547">Nucleotide-binding</keyword>
<reference evidence="22" key="1">
    <citation type="submission" date="2018-08" db="EMBL/GenBank/DDBJ databases">
        <title>First report of maize chlorotic dwarf virus (MCDV) infecting Brachiaria spp. in Brazil.</title>
        <authorList>
            <person name="Silva K.N."/>
            <person name="Melo F.L."/>
            <person name="Silva M.S."/>
            <person name="Fernandes C.D."/>
            <person name="Nagata T."/>
            <person name="Mendes J."/>
            <person name="Resende R.O."/>
        </authorList>
    </citation>
    <scope>NUCLEOTIDE SEQUENCE</scope>
    <source>
        <strain evidence="22">MCDV-BR</strain>
    </source>
</reference>
<dbReference type="GO" id="GO:0003968">
    <property type="term" value="F:RNA-directed RNA polymerase activity"/>
    <property type="evidence" value="ECO:0007669"/>
    <property type="project" value="UniProtKB-KW"/>
</dbReference>
<evidence type="ECO:0000256" key="12">
    <source>
        <dbReference type="ARBA" id="ARBA00022807"/>
    </source>
</evidence>
<comment type="subcellular location">
    <subcellularLocation>
        <location evidence="1">Virion</location>
    </subcellularLocation>
</comment>
<dbReference type="PROSITE" id="PS51874">
    <property type="entry name" value="PCV_3C_PRO"/>
    <property type="match status" value="1"/>
</dbReference>
<keyword evidence="10" id="KW-0378">Hydrolase</keyword>
<organism evidence="22">
    <name type="scientific">Maize chlorotic dwarf virus</name>
    <dbReference type="NCBI Taxonomy" id="51354"/>
    <lineage>
        <taxon>Viruses</taxon>
        <taxon>Riboviria</taxon>
        <taxon>Orthornavirae</taxon>
        <taxon>Pisuviricota</taxon>
        <taxon>Pisoniviricetes</taxon>
        <taxon>Picornavirales</taxon>
        <taxon>Secoviridae</taxon>
        <taxon>Waikavirus</taxon>
        <taxon>Ritunrivirus</taxon>
        <taxon>Waikavirus zeae</taxon>
    </lineage>
</organism>
<feature type="domain" description="RdRp catalytic" evidence="19">
    <location>
        <begin position="3160"/>
        <end position="3291"/>
    </location>
</feature>
<evidence type="ECO:0000256" key="11">
    <source>
        <dbReference type="ARBA" id="ARBA00022806"/>
    </source>
</evidence>
<feature type="domain" description="Peptidase C3" evidence="21">
    <location>
        <begin position="2648"/>
        <end position="2860"/>
    </location>
</feature>
<evidence type="ECO:0000256" key="8">
    <source>
        <dbReference type="ARBA" id="ARBA00022695"/>
    </source>
</evidence>
<feature type="transmembrane region" description="Helical" evidence="18">
    <location>
        <begin position="1535"/>
        <end position="1555"/>
    </location>
</feature>
<feature type="region of interest" description="Disordered" evidence="17">
    <location>
        <begin position="658"/>
        <end position="680"/>
    </location>
</feature>
<dbReference type="InterPro" id="IPR024387">
    <property type="entry name" value="Pept_C3G_Picornavir"/>
</dbReference>
<evidence type="ECO:0000256" key="1">
    <source>
        <dbReference type="ARBA" id="ARBA00004328"/>
    </source>
</evidence>
<dbReference type="SUPFAM" id="SSF50494">
    <property type="entry name" value="Trypsin-like serine proteases"/>
    <property type="match status" value="1"/>
</dbReference>
<dbReference type="GO" id="GO:0004197">
    <property type="term" value="F:cysteine-type endopeptidase activity"/>
    <property type="evidence" value="ECO:0007669"/>
    <property type="project" value="InterPro"/>
</dbReference>
<evidence type="ECO:0000256" key="9">
    <source>
        <dbReference type="ARBA" id="ARBA00022741"/>
    </source>
</evidence>
<evidence type="ECO:0000259" key="19">
    <source>
        <dbReference type="PROSITE" id="PS50507"/>
    </source>
</evidence>
<dbReference type="GO" id="GO:0003723">
    <property type="term" value="F:RNA binding"/>
    <property type="evidence" value="ECO:0007669"/>
    <property type="project" value="InterPro"/>
</dbReference>
<dbReference type="CDD" id="cd23169">
    <property type="entry name" value="ps-ssRNAv-Picornavirales"/>
    <property type="match status" value="1"/>
</dbReference>
<proteinExistence type="predicted"/>
<evidence type="ECO:0000256" key="13">
    <source>
        <dbReference type="ARBA" id="ARBA00022840"/>
    </source>
</evidence>
<dbReference type="Gene3D" id="2.40.10.10">
    <property type="entry name" value="Trypsin-like serine proteases"/>
    <property type="match status" value="1"/>
</dbReference>
<evidence type="ECO:0000256" key="4">
    <source>
        <dbReference type="ARBA" id="ARBA00022561"/>
    </source>
</evidence>
<accession>A0A5B7LEN8</accession>
<dbReference type="InterPro" id="IPR043502">
    <property type="entry name" value="DNA/RNA_pol_sf"/>
</dbReference>
<keyword evidence="16 18" id="KW-1133">Transmembrane helix</keyword>
<evidence type="ECO:0000256" key="7">
    <source>
        <dbReference type="ARBA" id="ARBA00022692"/>
    </source>
</evidence>
<sequence precursor="true">MMSSGSQTNNNNNKQQAHDLETELTYPGGYSLKLGGTTLKFPVEALYKPAERQNWVPICDNDFHLNSDDPCPDCDKQGRSGEPISNDIGYLDSDLHFTSDLRFGAQRGFSCPHRSCFSACASYRFCSFCLFLYNVDKFQKQSKHFSTRRVLSRLAHCSVEKILSLSILFSSDNYVDAEVVANNRVSCEYVKLLSPNVRASLETTFAPCDWIMCNNVKHLFECLSISDTSRGHIIGHDDKNAYWNASCSRCNACCQGTNARSSIPVILLMRFLSVRINGDRWLASHIHDDQEMEINERTANFIGTVNDCIHTGSYSNAKMRCEIPNLVDMNETKLTRFEGNLKYLRADPLNAETCDHTFVIKNQYGVELPLSKAMLLNFMAFCSYHGRMSSDDGEVNAIVSFGGMIGVNVMCNKMFTDFHKRIYGGLLRPPNSDLYNSMRLDLCNAQSGFNDEDFQRMMNEEDDVEVRSVSNWVSEYLETEDIIDIVDEVEPSKTRGLGLNQVLGGLLKGVSHCVDSLHKVFDWPIDLAIDAAKGTAAWLEDNKTAVDDTRICAGCPEIQKDMQDFQKETKTGMELLRDSIKKLSEGIDKITKMNQTNFERIVNRLKPIETKLKELEKFKEEASNQKDTEAMKQLVQAIKDIKIIKEAMLNLNERVKDLESGKSGPVPINKPDDGTAGEQQPIPKLNKIRVKATQAKKQSGTTIVNNEVEQTFHDEEKRMVDPNVSDLMNAMKSEHLVKSFNWKVSDGQDKVLSDVNIPEDLWNANSRLNEIMSYFQYYKATGLTFRVTTTCIPMHGGTLFAAWDACGCATRQKIATAVQLTGLPGIMIEAHSSTLTTFSVEDPLIQSTVCLSGSEHSFGRIGILKICCINVLNAPQAATQSVSVNIWVKFDGMKLHFYSLRKQPVVSQMYVDKLTEIGELGCVVATGTWSTTSSVNLLQLNVHPTACLIADGLITQTPLSVVAHAFARWRGSLKFTITFGASLFTRGRVLVAAVPVAKRKDNLTLEEISGYHNVMCLLDGEKTSFELEVPYYSVGNDSFVCRDALFDTSSYAQNFMITRLHMVVIDTLVMSANASNTISYCVMMGPGKDLEFRHLRGIHAQRNVRELVSQVSLGFSLRYGRNIGMGFSDLLKRWSHLLTLNFNQNSNNSDEKMASYVITVAPSYRNFPQHNTLLSWFSQLFIQWQGSLRYRLRVYGQERRYGGFIRIWHDPNGSLDEGDEFAMSTNLEPPPGAFVRYWNYNEQSEFEFEVPFRARTSRLFVPKAMIATDAKSWILNYNGTLNFDYRGIDDFSIEVDICAGDDFEFSERTVAPKAGKVNESFTKLSYNNELVDIKKPLTAAGRLKGPFNLNKFKVMKPASTSDSDSDDKQKTEDQHKKGAFEALVNSVAQMQSLDCDAHGCLSLGGVKSTVKLFKQRQTCEKLADILDFTHSTLNVNDQPAAQRLAEAMAQIAPIIESVGRTTASVETKLEALDKHKSVVFKTLEMLSCETIPGLAIAEFKKGKYAWASLLTLLAGAALSWACISKKSFLKRFSVVVMIIWSPFLAGRVWSLGQWIRRNWSQLWPTTDSCRQHSLAGLFENVKSKVQDFPNWFRSGGMAVVSQVCTVLLTIVSLITLGTIPSAKKSKSLADRFIEFGNMNRATTSIASGYKSISEMCAKFTNFVTLHFFGDNVEDETFKGLVSFNVKQWVTEVKDMSLEENKFKAFGTDKQLRKVRHLYDKSVEITHRLLERNKVPIGMLPIIRDTCKKCEELLNDSYSYKGMKTPRVDPFYICLTGPPGVGKSTVASIIINDLLDHMGEPKVDRIYTRCCADSYWSNYHHEPVIIYDDLGAITKVASMSDYAEIMGIKSNRPYSLPMAAVEEKGRHCLSKYLVACTNLTHLDDTGDVKTKDAYYRRINLPVTVERDNNTPMSPDDPSAGLVFTIGDVFENGRYVSVVESRLLNGRVPFRARDLRNMNYNYFMEFVKIYATIYMENQELLVTKLSGTDYESGTELSSAENDELEFNFFAQAHNMTTLTVKEVIDKFDSLKLTGKELNAEIERLGRPGIDGWRTKKVLNFEELIRRFCGCNSGDDCNFDFYYQRLHQEIAQQKLVPPYKCMTLHKVNKDRYQTTVKLVNGHTLKSMFETLTPMTIFLYLVFLVRLGLCADTVCLSYQLVSQDAIEELEYDIEESLNTSSKMQVGDQTCYVWPSVVDIFPDIVAKRGCVSVNDGQHFYAFIGNPQQQTIDVAGAWSDLLQGVNKRDANILFLAGPHKHKLLSNFVKECHEALMDPTKWASKCEDYKNCLTEQEYMYLLIATGVRAGIHTRRMNRVQAKKNTINMKKICEKYSEAEQKVLGNLSKPAKTCLAIGAGVAIFGVLAGMGYGLYKLISQFTKKEEQDEEGFEFDELVPEMSGAHESSGITTRHVVQRVKLPKVRIGKQRGKSLKSCSSSCSTPKSVDVDDLIQEMSGCHVSDENITKRLTKKRLTLHRLKQEMSGAHASDGNMTKYLTIRRKPMKRTESLTKESNIIQYDERTPYIKTIRQIRRHRLARAIKQMAKQEDFPDTMEEIRAWQQFVVDKGVRPSNHVTDFRVFSAIAQEEVEEPENVNMASGDTMTFDERKHQQVVDHIKGIMPSKSELLEMTKKGAHHTAVKQLRLNYKSLEKDPNMVSILSNQLAKISCVVVNMTPGRVAYLNVMRLCGTFVVCPAHYLEALEDEDELYFISFSICIKFRFQPDRVTLVNTHQDLIVWDLGNAIPPATNVINMIPTVADWDRYQDGPGAFGVTKYNSKFPTNYINTLDMIERIRADTQNPTGIYKMLNSDHTITTGLRYQMYSLEGFCGGLIIRASTKMVRKIVGLHVAASANHAMGYAECLVQEDLVHAVTKLSPDARNTVLGHLVPKVDVVTMQCGLERSLGSLGCHGLVNSEDVALTSTKTTIRKSRIFGLVGEVKTEPSILHSQDPRLSPELRGKWDPIFEAALKYGTRIEPFPHDEILEVEEHLTKMLSKMENSLNKRNVNNLEIGINGIDQSDYWLQIEFNTSPGWPYTKRKPVGAEGKKWLFREVGKYPSGKPIFEFDDPGLIESYETMLSDAKSGKAPVVVTVECAKDERRKLSKIYESPATRTFTILPPEINILFRQYFGDFAAMVMTNRAKLFCQVGINPENMEWSDLMHGFLGKSNVGFAGDYSKFDGIGDPQIYHSITQVVNNWYNDGEENARIRHALISSIIHREGIVKQYLFQYCQGMPSGFAMTVIFNSFVNYYYLAMAWMNLISNSPLSPQATLEDFDYYCKVVVYGDDNIVSVDQNFIQYYNLQRVAAYLNQFGVTYTDDAKNPIEKSVPFVDITSVSFLKRRWAPLGGRLSTIYKAPLDKTSIEERLHWIRECDDDIEALNQNIDSALYEASIHGQVYFRNLLERINLACDAVMIPGPIKTYRDYQRRWWTSMTGGALDPSSLSKLISMTETGRANPSDLWKDRFLGERKTIESVLKTAKAVPLATYEV</sequence>
<evidence type="ECO:0000256" key="2">
    <source>
        <dbReference type="ARBA" id="ARBA00020107"/>
    </source>
</evidence>
<dbReference type="Pfam" id="PF00910">
    <property type="entry name" value="RNA_helicase"/>
    <property type="match status" value="1"/>
</dbReference>
<evidence type="ECO:0000256" key="5">
    <source>
        <dbReference type="ARBA" id="ARBA00022670"/>
    </source>
</evidence>
<dbReference type="GO" id="GO:0003724">
    <property type="term" value="F:RNA helicase activity"/>
    <property type="evidence" value="ECO:0007669"/>
    <property type="project" value="InterPro"/>
</dbReference>
<keyword evidence="6" id="KW-0808">Transferase</keyword>
<dbReference type="GO" id="GO:0039694">
    <property type="term" value="P:viral RNA genome replication"/>
    <property type="evidence" value="ECO:0007669"/>
    <property type="project" value="InterPro"/>
</dbReference>
<dbReference type="Gene3D" id="2.60.120.20">
    <property type="match status" value="3"/>
</dbReference>
<dbReference type="InterPro" id="IPR043128">
    <property type="entry name" value="Rev_trsase/Diguanyl_cyclase"/>
</dbReference>
<dbReference type="InterPro" id="IPR009003">
    <property type="entry name" value="Peptidase_S1_PA"/>
</dbReference>
<evidence type="ECO:0000256" key="3">
    <source>
        <dbReference type="ARBA" id="ARBA00022484"/>
    </source>
</evidence>
<dbReference type="InterPro" id="IPR007094">
    <property type="entry name" value="RNA-dir_pol_PSvirus"/>
</dbReference>
<dbReference type="InterPro" id="IPR014759">
    <property type="entry name" value="Helicase_SF3_ssRNA_vir"/>
</dbReference>
<keyword evidence="8" id="KW-0548">Nucleotidyltransferase</keyword>
<dbReference type="Pfam" id="PF12381">
    <property type="entry name" value="Peptidase_C3G"/>
    <property type="match status" value="1"/>
</dbReference>
<dbReference type="CDD" id="cd00205">
    <property type="entry name" value="rhv_like"/>
    <property type="match status" value="1"/>
</dbReference>
<feature type="domain" description="SF3 helicase" evidence="20">
    <location>
        <begin position="1750"/>
        <end position="1918"/>
    </location>
</feature>
<keyword evidence="4" id="KW-0167">Capsid protein</keyword>
<protein>
    <recommendedName>
        <fullName evidence="2">Genome polyprotein</fullName>
    </recommendedName>
</protein>
<keyword evidence="15" id="KW-0693">Viral RNA replication</keyword>
<evidence type="ECO:0000256" key="17">
    <source>
        <dbReference type="SAM" id="MobiDB-lite"/>
    </source>
</evidence>
<feature type="transmembrane region" description="Helical" evidence="18">
    <location>
        <begin position="2346"/>
        <end position="2367"/>
    </location>
</feature>
<keyword evidence="11" id="KW-0347">Helicase</keyword>
<dbReference type="GO" id="GO:0005524">
    <property type="term" value="F:ATP binding"/>
    <property type="evidence" value="ECO:0007669"/>
    <property type="project" value="UniProtKB-KW"/>
</dbReference>
<evidence type="ECO:0000256" key="18">
    <source>
        <dbReference type="SAM" id="Phobius"/>
    </source>
</evidence>
<feature type="compositionally biased region" description="Basic and acidic residues" evidence="17">
    <location>
        <begin position="1366"/>
        <end position="1375"/>
    </location>
</feature>
<evidence type="ECO:0000259" key="20">
    <source>
        <dbReference type="PROSITE" id="PS51218"/>
    </source>
</evidence>